<accession>A0A235HAZ5</accession>
<evidence type="ECO:0000256" key="2">
    <source>
        <dbReference type="ARBA" id="ARBA00012438"/>
    </source>
</evidence>
<dbReference type="SMART" id="SM00388">
    <property type="entry name" value="HisKA"/>
    <property type="match status" value="1"/>
</dbReference>
<dbReference type="InterPro" id="IPR005467">
    <property type="entry name" value="His_kinase_dom"/>
</dbReference>
<keyword evidence="4" id="KW-0808">Transferase</keyword>
<reference evidence="14 15" key="1">
    <citation type="submission" date="2017-07" db="EMBL/GenBank/DDBJ databases">
        <title>Whole genome sequence of Azospirillum brasilense 2A1, a potential biofertilizer strain.</title>
        <authorList>
            <person name="Fontana C.A."/>
            <person name="Toffoli L.M."/>
            <person name="Salazar S.M."/>
            <person name="Puglisi E."/>
            <person name="Pedraza R."/>
            <person name="Bassi D."/>
            <person name="Cocconcelli P.S."/>
        </authorList>
    </citation>
    <scope>NUCLEOTIDE SEQUENCE [LARGE SCALE GENOMIC DNA]</scope>
    <source>
        <strain evidence="14 15">2A1</strain>
        <plasmid evidence="14">unnamed</plasmid>
    </source>
</reference>
<dbReference type="Proteomes" id="UP000215367">
    <property type="component" value="Unassembled WGS sequence"/>
</dbReference>
<evidence type="ECO:0000256" key="8">
    <source>
        <dbReference type="ARBA" id="ARBA00023012"/>
    </source>
</evidence>
<evidence type="ECO:0000256" key="9">
    <source>
        <dbReference type="PROSITE-ProRule" id="PRU00169"/>
    </source>
</evidence>
<evidence type="ECO:0000313" key="15">
    <source>
        <dbReference type="Proteomes" id="UP000215367"/>
    </source>
</evidence>
<dbReference type="SUPFAM" id="SSF47384">
    <property type="entry name" value="Homodimeric domain of signal transducing histidine kinase"/>
    <property type="match status" value="1"/>
</dbReference>
<dbReference type="SUPFAM" id="SSF55785">
    <property type="entry name" value="PYP-like sensor domain (PAS domain)"/>
    <property type="match status" value="4"/>
</dbReference>
<dbReference type="InterPro" id="IPR035965">
    <property type="entry name" value="PAS-like_dom_sf"/>
</dbReference>
<dbReference type="PROSITE" id="PS50109">
    <property type="entry name" value="HIS_KIN"/>
    <property type="match status" value="1"/>
</dbReference>
<keyword evidence="8" id="KW-0902">Two-component regulatory system</keyword>
<dbReference type="PROSITE" id="PS50112">
    <property type="entry name" value="PAS"/>
    <property type="match status" value="2"/>
</dbReference>
<dbReference type="InterPro" id="IPR036890">
    <property type="entry name" value="HATPase_C_sf"/>
</dbReference>
<dbReference type="Gene3D" id="3.40.50.2300">
    <property type="match status" value="1"/>
</dbReference>
<evidence type="ECO:0000256" key="5">
    <source>
        <dbReference type="ARBA" id="ARBA00022741"/>
    </source>
</evidence>
<dbReference type="InterPro" id="IPR004358">
    <property type="entry name" value="Sig_transdc_His_kin-like_C"/>
</dbReference>
<evidence type="ECO:0000259" key="10">
    <source>
        <dbReference type="PROSITE" id="PS50109"/>
    </source>
</evidence>
<comment type="catalytic activity">
    <reaction evidence="1">
        <text>ATP + protein L-histidine = ADP + protein N-phospho-L-histidine.</text>
        <dbReference type="EC" id="2.7.13.3"/>
    </reaction>
</comment>
<dbReference type="PROSITE" id="PS50113">
    <property type="entry name" value="PAC"/>
    <property type="match status" value="1"/>
</dbReference>
<dbReference type="Pfam" id="PF00512">
    <property type="entry name" value="HisKA"/>
    <property type="match status" value="1"/>
</dbReference>
<evidence type="ECO:0000313" key="14">
    <source>
        <dbReference type="EMBL" id="OYD82918.1"/>
    </source>
</evidence>
<dbReference type="EMBL" id="NOWT01000018">
    <property type="protein sequence ID" value="OYD82918.1"/>
    <property type="molecule type" value="Genomic_DNA"/>
</dbReference>
<gene>
    <name evidence="14" type="ORF">CHT98_18700</name>
</gene>
<dbReference type="Pfam" id="PF02518">
    <property type="entry name" value="HATPase_c"/>
    <property type="match status" value="1"/>
</dbReference>
<geneLocation type="plasmid" evidence="14">
    <name>unnamed</name>
</geneLocation>
<dbReference type="InterPro" id="IPR003594">
    <property type="entry name" value="HATPase_dom"/>
</dbReference>
<dbReference type="SUPFAM" id="SSF52172">
    <property type="entry name" value="CheY-like"/>
    <property type="match status" value="1"/>
</dbReference>
<dbReference type="PRINTS" id="PR00344">
    <property type="entry name" value="BCTRLSENSOR"/>
</dbReference>
<sequence>MNGAVAWKAFACFRDEGGETGALMRAHNWTASPLGPPEHWAMPLRTLVSVMLGSRQPMFVAWGPTQTLLYNDAYAEILGRKHPEALGRPFLDVWSEIRNDLTPIVEQAYAGRAVHMDDITLLMHRKGYPEETHFAFSYTPVRDETGAVAGFFCPCIETTEEVFAKQRLAAESNRLRELFRQAPGFCYVWRGPEHVYEMANDAYFQLVGHRDIIGKPAREALPEIEGQGFFDWADQAYATGEPFVGHGVPAKLQRSPGAPLEERFVTFIFQPIRDAAGPVTGLFVQGSDVTEEKRAEAALRASEARLRTALEIKTVGAIYFDMEGRITEANEAFLAMSGYSREDLFAGLLTWQRLTPPEWMGASEKAFAELKAVGQTTPYEKEYIRKDGTRWWALFAATMLDDSTAFEFVLDITPTKRAEQALWELNATLETRIAERTAERDRMWRLSTDVMVVHRLDSTITAVNPAWGTVLGWLEEDLLGQSSLHFIHPDDQEATHAENGLLAAGHTTKRFVNRLRHKDGSYRWIAWTAVPDAGLVHAVGRDVTAEKEREEALRQAENQLRQAQKLEAVGQLTGGLAHDFNNLLQALGGCLSMIRRRTNEQKVQPLLDAGEQAVDRGAKLVQQLMAFARREGLRPEPIDVRDRVLAMSTLLERALRADIRLATIFAPGLWLIEADPTQFELALINLAVNARDAMPEGGRLTIEAENVVLAPGDPTGLEGEFVRLSVSDVGLGMSADVRARAFDPFFTTKEVGKGSGLGLAQVYGLARQAGGTAWIDSEPGRGTTVVLLLRRSVASAGAVEERAACPAAAAQRSGRVLLVEDDPIVASTVAAALEDAGYEVTQVPTADAALPLLTSGARIDLLFSDVVMPGRLNGVDLAREARRLRPGLPVVLTTGYSEKVAQAEGVRVLAKPYRIDDLISMLTAASSETQT</sequence>
<dbReference type="GO" id="GO:0005524">
    <property type="term" value="F:ATP binding"/>
    <property type="evidence" value="ECO:0007669"/>
    <property type="project" value="UniProtKB-KW"/>
</dbReference>
<dbReference type="SMART" id="SM00387">
    <property type="entry name" value="HATPase_c"/>
    <property type="match status" value="1"/>
</dbReference>
<dbReference type="InterPro" id="IPR013655">
    <property type="entry name" value="PAS_fold_3"/>
</dbReference>
<keyword evidence="14" id="KW-0614">Plasmid</keyword>
<dbReference type="EC" id="2.7.13.3" evidence="2"/>
<name>A0A235HAZ5_AZOBR</name>
<feature type="domain" description="Response regulatory" evidence="11">
    <location>
        <begin position="815"/>
        <end position="926"/>
    </location>
</feature>
<dbReference type="Pfam" id="PF00072">
    <property type="entry name" value="Response_reg"/>
    <property type="match status" value="1"/>
</dbReference>
<proteinExistence type="predicted"/>
<dbReference type="InterPro" id="IPR003661">
    <property type="entry name" value="HisK_dim/P_dom"/>
</dbReference>
<dbReference type="PROSITE" id="PS50110">
    <property type="entry name" value="RESPONSE_REGULATORY"/>
    <property type="match status" value="1"/>
</dbReference>
<keyword evidence="7" id="KW-0067">ATP-binding</keyword>
<evidence type="ECO:0000259" key="12">
    <source>
        <dbReference type="PROSITE" id="PS50112"/>
    </source>
</evidence>
<dbReference type="Pfam" id="PF08447">
    <property type="entry name" value="PAS_3"/>
    <property type="match status" value="1"/>
</dbReference>
<dbReference type="InterPro" id="IPR000014">
    <property type="entry name" value="PAS"/>
</dbReference>
<feature type="modified residue" description="4-aspartylphosphate" evidence="9">
    <location>
        <position position="865"/>
    </location>
</feature>
<feature type="domain" description="PAS" evidence="12">
    <location>
        <begin position="302"/>
        <end position="344"/>
    </location>
</feature>
<dbReference type="SMART" id="SM00091">
    <property type="entry name" value="PAS"/>
    <property type="match status" value="4"/>
</dbReference>
<dbReference type="InterPro" id="IPR001610">
    <property type="entry name" value="PAC"/>
</dbReference>
<dbReference type="Pfam" id="PF08448">
    <property type="entry name" value="PAS_4"/>
    <property type="match status" value="2"/>
</dbReference>
<dbReference type="PANTHER" id="PTHR43065">
    <property type="entry name" value="SENSOR HISTIDINE KINASE"/>
    <property type="match status" value="1"/>
</dbReference>
<dbReference type="CDD" id="cd18161">
    <property type="entry name" value="REC_hyHK_blue-like"/>
    <property type="match status" value="1"/>
</dbReference>
<dbReference type="Gene3D" id="3.30.565.10">
    <property type="entry name" value="Histidine kinase-like ATPase, C-terminal domain"/>
    <property type="match status" value="1"/>
</dbReference>
<dbReference type="GO" id="GO:0000155">
    <property type="term" value="F:phosphorelay sensor kinase activity"/>
    <property type="evidence" value="ECO:0007669"/>
    <property type="project" value="InterPro"/>
</dbReference>
<dbReference type="InterPro" id="IPR000700">
    <property type="entry name" value="PAS-assoc_C"/>
</dbReference>
<evidence type="ECO:0000259" key="13">
    <source>
        <dbReference type="PROSITE" id="PS50113"/>
    </source>
</evidence>
<feature type="domain" description="PAC" evidence="13">
    <location>
        <begin position="246"/>
        <end position="301"/>
    </location>
</feature>
<evidence type="ECO:0000256" key="6">
    <source>
        <dbReference type="ARBA" id="ARBA00022777"/>
    </source>
</evidence>
<dbReference type="CDD" id="cd00082">
    <property type="entry name" value="HisKA"/>
    <property type="match status" value="1"/>
</dbReference>
<dbReference type="NCBIfam" id="TIGR00229">
    <property type="entry name" value="sensory_box"/>
    <property type="match status" value="2"/>
</dbReference>
<evidence type="ECO:0000259" key="11">
    <source>
        <dbReference type="PROSITE" id="PS50110"/>
    </source>
</evidence>
<dbReference type="InterPro" id="IPR036097">
    <property type="entry name" value="HisK_dim/P_sf"/>
</dbReference>
<evidence type="ECO:0000256" key="7">
    <source>
        <dbReference type="ARBA" id="ARBA00022840"/>
    </source>
</evidence>
<dbReference type="SUPFAM" id="SSF55874">
    <property type="entry name" value="ATPase domain of HSP90 chaperone/DNA topoisomerase II/histidine kinase"/>
    <property type="match status" value="1"/>
</dbReference>
<keyword evidence="3 9" id="KW-0597">Phosphoprotein</keyword>
<comment type="caution">
    <text evidence="14">The sequence shown here is derived from an EMBL/GenBank/DDBJ whole genome shotgun (WGS) entry which is preliminary data.</text>
</comment>
<feature type="domain" description="Histidine kinase" evidence="10">
    <location>
        <begin position="575"/>
        <end position="793"/>
    </location>
</feature>
<evidence type="ECO:0000256" key="1">
    <source>
        <dbReference type="ARBA" id="ARBA00000085"/>
    </source>
</evidence>
<dbReference type="Gene3D" id="1.10.287.130">
    <property type="match status" value="1"/>
</dbReference>
<dbReference type="InterPro" id="IPR001789">
    <property type="entry name" value="Sig_transdc_resp-reg_receiver"/>
</dbReference>
<dbReference type="CDD" id="cd00130">
    <property type="entry name" value="PAS"/>
    <property type="match status" value="3"/>
</dbReference>
<dbReference type="InterPro" id="IPR011006">
    <property type="entry name" value="CheY-like_superfamily"/>
</dbReference>
<feature type="domain" description="PAS" evidence="12">
    <location>
        <begin position="451"/>
        <end position="493"/>
    </location>
</feature>
<dbReference type="Gene3D" id="3.30.450.20">
    <property type="entry name" value="PAS domain"/>
    <property type="match status" value="4"/>
</dbReference>
<evidence type="ECO:0000256" key="4">
    <source>
        <dbReference type="ARBA" id="ARBA00022679"/>
    </source>
</evidence>
<dbReference type="PANTHER" id="PTHR43065:SF46">
    <property type="entry name" value="C4-DICARBOXYLATE TRANSPORT SENSOR PROTEIN DCTB"/>
    <property type="match status" value="1"/>
</dbReference>
<organism evidence="14 15">
    <name type="scientific">Azospirillum brasilense</name>
    <dbReference type="NCBI Taxonomy" id="192"/>
    <lineage>
        <taxon>Bacteria</taxon>
        <taxon>Pseudomonadati</taxon>
        <taxon>Pseudomonadota</taxon>
        <taxon>Alphaproteobacteria</taxon>
        <taxon>Rhodospirillales</taxon>
        <taxon>Azospirillaceae</taxon>
        <taxon>Azospirillum</taxon>
    </lineage>
</organism>
<keyword evidence="6" id="KW-0418">Kinase</keyword>
<dbReference type="SMART" id="SM00448">
    <property type="entry name" value="REC"/>
    <property type="match status" value="1"/>
</dbReference>
<dbReference type="InterPro" id="IPR013656">
    <property type="entry name" value="PAS_4"/>
</dbReference>
<dbReference type="AlphaFoldDB" id="A0A235HAZ5"/>
<protein>
    <recommendedName>
        <fullName evidence="2">histidine kinase</fullName>
        <ecNumber evidence="2">2.7.13.3</ecNumber>
    </recommendedName>
</protein>
<dbReference type="Pfam" id="PF13426">
    <property type="entry name" value="PAS_9"/>
    <property type="match status" value="1"/>
</dbReference>
<evidence type="ECO:0000256" key="3">
    <source>
        <dbReference type="ARBA" id="ARBA00022553"/>
    </source>
</evidence>
<keyword evidence="5" id="KW-0547">Nucleotide-binding</keyword>
<dbReference type="SMART" id="SM00086">
    <property type="entry name" value="PAC"/>
    <property type="match status" value="3"/>
</dbReference>